<comment type="caution">
    <text evidence="1">The sequence shown here is derived from an EMBL/GenBank/DDBJ whole genome shotgun (WGS) entry which is preliminary data.</text>
</comment>
<organism evidence="1 2">
    <name type="scientific">Lasius niger</name>
    <name type="common">Black garden ant</name>
    <dbReference type="NCBI Taxonomy" id="67767"/>
    <lineage>
        <taxon>Eukaryota</taxon>
        <taxon>Metazoa</taxon>
        <taxon>Ecdysozoa</taxon>
        <taxon>Arthropoda</taxon>
        <taxon>Hexapoda</taxon>
        <taxon>Insecta</taxon>
        <taxon>Pterygota</taxon>
        <taxon>Neoptera</taxon>
        <taxon>Endopterygota</taxon>
        <taxon>Hymenoptera</taxon>
        <taxon>Apocrita</taxon>
        <taxon>Aculeata</taxon>
        <taxon>Formicoidea</taxon>
        <taxon>Formicidae</taxon>
        <taxon>Formicinae</taxon>
        <taxon>Lasius</taxon>
        <taxon>Lasius</taxon>
    </lineage>
</organism>
<dbReference type="Proteomes" id="UP000036403">
    <property type="component" value="Unassembled WGS sequence"/>
</dbReference>
<name>A0A0J7KJZ3_LASNI</name>
<reference evidence="1 2" key="1">
    <citation type="submission" date="2015-04" db="EMBL/GenBank/DDBJ databases">
        <title>Lasius niger genome sequencing.</title>
        <authorList>
            <person name="Konorov E.A."/>
            <person name="Nikitin M.A."/>
            <person name="Kirill M.V."/>
            <person name="Chang P."/>
        </authorList>
    </citation>
    <scope>NUCLEOTIDE SEQUENCE [LARGE SCALE GENOMIC DNA]</scope>
    <source>
        <tissue evidence="1">Whole</tissue>
    </source>
</reference>
<protein>
    <submittedName>
        <fullName evidence="1">Uncharacterized protein</fullName>
    </submittedName>
</protein>
<evidence type="ECO:0000313" key="1">
    <source>
        <dbReference type="EMBL" id="KMQ90763.1"/>
    </source>
</evidence>
<dbReference type="OrthoDB" id="7686491at2759"/>
<accession>A0A0J7KJZ3</accession>
<dbReference type="EMBL" id="LBMM01006255">
    <property type="protein sequence ID" value="KMQ90763.1"/>
    <property type="molecule type" value="Genomic_DNA"/>
</dbReference>
<sequence>MKQLDCKTQPPTKEELKASMKRRAAYGMIASFTVLPLILVDKNEVKDLDEIMNKDGYTNPGFKNETYKNIMMKRVPMYDEWGLLDVCT</sequence>
<dbReference type="PaxDb" id="67767-A0A0J7KJZ3"/>
<gene>
    <name evidence="1" type="ORF">RF55_9443</name>
</gene>
<keyword evidence="2" id="KW-1185">Reference proteome</keyword>
<proteinExistence type="predicted"/>
<dbReference type="AlphaFoldDB" id="A0A0J7KJZ3"/>
<evidence type="ECO:0000313" key="2">
    <source>
        <dbReference type="Proteomes" id="UP000036403"/>
    </source>
</evidence>